<proteinExistence type="predicted"/>
<reference evidence="2" key="3">
    <citation type="journal article" date="2017" name="Plant Physiol. Biochem.">
        <title>Differential oxidative and antioxidative response of duckweed Lemna minor toward plant growth promoting/inhibiting bacteria.</title>
        <authorList>
            <person name="Ishizawa H."/>
            <person name="Kuroda M."/>
            <person name="Morikawa M."/>
            <person name="Ike M."/>
        </authorList>
    </citation>
    <scope>NUCLEOTIDE SEQUENCE [LARGE SCALE GENOMIC DNA]</scope>
    <source>
        <strain evidence="2">H3</strain>
    </source>
</reference>
<evidence type="ECO:0000313" key="2">
    <source>
        <dbReference type="Proteomes" id="UP000198290"/>
    </source>
</evidence>
<dbReference type="Proteomes" id="UP000198290">
    <property type="component" value="Chromosome"/>
</dbReference>
<reference evidence="1 2" key="2">
    <citation type="journal article" date="2017" name="Genome Announc.">
        <title>Draft genome sequence of Aquitalea magnusonii strain H3, a plant growth-promoting bacterium of duckweed Lemna minor.</title>
        <authorList>
            <person name="Ishizawa H."/>
            <person name="Kuroda M."/>
            <person name="Ike M."/>
        </authorList>
    </citation>
    <scope>NUCLEOTIDE SEQUENCE [LARGE SCALE GENOMIC DNA]</scope>
    <source>
        <strain evidence="1 2">H3</strain>
    </source>
</reference>
<dbReference type="AlphaFoldDB" id="A0A3G9GDT3"/>
<sequence length="40" mass="4354">MAKVPASSELEYKNSTVGKSRVSMGIYFAAELHKTKHSGI</sequence>
<protein>
    <submittedName>
        <fullName evidence="1">Uncharacterized protein</fullName>
    </submittedName>
</protein>
<name>A0A3G9GDT3_9NEIS</name>
<dbReference type="EMBL" id="AP018823">
    <property type="protein sequence ID" value="BBF84963.1"/>
    <property type="molecule type" value="Genomic_DNA"/>
</dbReference>
<accession>A0A3G9GDT3</accession>
<dbReference type="KEGG" id="amah:DLM_1339"/>
<organism evidence="1 2">
    <name type="scientific">Aquitalea magnusonii</name>
    <dbReference type="NCBI Taxonomy" id="332411"/>
    <lineage>
        <taxon>Bacteria</taxon>
        <taxon>Pseudomonadati</taxon>
        <taxon>Pseudomonadota</taxon>
        <taxon>Betaproteobacteria</taxon>
        <taxon>Neisseriales</taxon>
        <taxon>Chromobacteriaceae</taxon>
        <taxon>Aquitalea</taxon>
    </lineage>
</organism>
<keyword evidence="2" id="KW-1185">Reference proteome</keyword>
<evidence type="ECO:0000313" key="1">
    <source>
        <dbReference type="EMBL" id="BBF84963.1"/>
    </source>
</evidence>
<reference evidence="2" key="1">
    <citation type="journal article" date="2017" name="Biotechnol. Biofuels">
        <title>Evaluation of environmental bacterial communities as a factor affecting the growth of duckweed Lemna minor.</title>
        <authorList>
            <person name="Ishizawa H."/>
            <person name="Kuroda M."/>
            <person name="Morikawa M."/>
            <person name="Ike M."/>
        </authorList>
    </citation>
    <scope>NUCLEOTIDE SEQUENCE [LARGE SCALE GENOMIC DNA]</scope>
    <source>
        <strain evidence="2">H3</strain>
    </source>
</reference>
<gene>
    <name evidence="1" type="ORF">DLM_1339</name>
</gene>